<keyword evidence="4" id="KW-0472">Membrane</keyword>
<keyword evidence="4" id="KW-1133">Transmembrane helix</keyword>
<dbReference type="STRING" id="2082308.A0A2K1QFW1"/>
<dbReference type="PANTHER" id="PTHR33365:SF4">
    <property type="entry name" value="CYCLOCHLOROTINE BIOSYNTHESIS PROTEIN O"/>
    <property type="match status" value="1"/>
</dbReference>
<reference evidence="5 6" key="1">
    <citation type="submission" date="2017-06" db="EMBL/GenBank/DDBJ databases">
        <title>Draft genome sequence of a variant of Elsinoe murrayae.</title>
        <authorList>
            <person name="Cheng Q."/>
        </authorList>
    </citation>
    <scope>NUCLEOTIDE SEQUENCE [LARGE SCALE GENOMIC DNA]</scope>
    <source>
        <strain evidence="5 6">CQ-2017a</strain>
    </source>
</reference>
<dbReference type="GO" id="GO:0043386">
    <property type="term" value="P:mycotoxin biosynthetic process"/>
    <property type="evidence" value="ECO:0007669"/>
    <property type="project" value="InterPro"/>
</dbReference>
<feature type="region of interest" description="Disordered" evidence="3">
    <location>
        <begin position="1"/>
        <end position="42"/>
    </location>
</feature>
<dbReference type="AlphaFoldDB" id="A0A2K1QFW1"/>
<feature type="transmembrane region" description="Helical" evidence="4">
    <location>
        <begin position="48"/>
        <end position="66"/>
    </location>
</feature>
<protein>
    <submittedName>
        <fullName evidence="5">Protein sel-1 1</fullName>
    </submittedName>
</protein>
<dbReference type="Proteomes" id="UP000243797">
    <property type="component" value="Unassembled WGS sequence"/>
</dbReference>
<dbReference type="EMBL" id="NKHZ01000088">
    <property type="protein sequence ID" value="PNS14045.1"/>
    <property type="molecule type" value="Genomic_DNA"/>
</dbReference>
<comment type="pathway">
    <text evidence="1">Mycotoxin biosynthesis.</text>
</comment>
<evidence type="ECO:0000313" key="6">
    <source>
        <dbReference type="Proteomes" id="UP000243797"/>
    </source>
</evidence>
<gene>
    <name evidence="5" type="ORF">CAC42_6558</name>
</gene>
<dbReference type="InterPro" id="IPR021765">
    <property type="entry name" value="UstYa-like"/>
</dbReference>
<sequence length="277" mass="31596">MGRGESIVAEPTTYRDSEAQESLLAPSEKATPDGFESDRSRESPSPAFVPWLLCLALSVALGVTILRSSRQCDRQDFWRPHELIPATRDLPDTLHDVQFDAILRYNESHKLYRVITDPPFVGRPSPEIDAAWKDMMGSIDVFVTPKERQEMGIDLWLDPETELHVGMLSVMHDLHCVNMIRKSLSPDYYPEMQHYTTQNHIEHCLDALRLSLMCTGDMTLIPTKDSDSRPFEAVFDTAHSCRDFSAIKRWSKERDSATLSKYQANAEALKEKGPWQI</sequence>
<organism evidence="5 6">
    <name type="scientific">Sphaceloma murrayae</name>
    <dbReference type="NCBI Taxonomy" id="2082308"/>
    <lineage>
        <taxon>Eukaryota</taxon>
        <taxon>Fungi</taxon>
        <taxon>Dikarya</taxon>
        <taxon>Ascomycota</taxon>
        <taxon>Pezizomycotina</taxon>
        <taxon>Dothideomycetes</taxon>
        <taxon>Dothideomycetidae</taxon>
        <taxon>Myriangiales</taxon>
        <taxon>Elsinoaceae</taxon>
        <taxon>Sphaceloma</taxon>
    </lineage>
</organism>
<dbReference type="PANTHER" id="PTHR33365">
    <property type="entry name" value="YALI0B05434P"/>
    <property type="match status" value="1"/>
</dbReference>
<comment type="similarity">
    <text evidence="2">Belongs to the ustYa family.</text>
</comment>
<evidence type="ECO:0000256" key="1">
    <source>
        <dbReference type="ARBA" id="ARBA00004685"/>
    </source>
</evidence>
<dbReference type="Pfam" id="PF11807">
    <property type="entry name" value="UstYa"/>
    <property type="match status" value="1"/>
</dbReference>
<dbReference type="InParanoid" id="A0A2K1QFW1"/>
<comment type="caution">
    <text evidence="5">The sequence shown here is derived from an EMBL/GenBank/DDBJ whole genome shotgun (WGS) entry which is preliminary data.</text>
</comment>
<evidence type="ECO:0000256" key="3">
    <source>
        <dbReference type="SAM" id="MobiDB-lite"/>
    </source>
</evidence>
<accession>A0A2K1QFW1</accession>
<evidence type="ECO:0000313" key="5">
    <source>
        <dbReference type="EMBL" id="PNS14045.1"/>
    </source>
</evidence>
<keyword evidence="4" id="KW-0812">Transmembrane</keyword>
<evidence type="ECO:0000256" key="4">
    <source>
        <dbReference type="SAM" id="Phobius"/>
    </source>
</evidence>
<keyword evidence="6" id="KW-1185">Reference proteome</keyword>
<proteinExistence type="inferred from homology"/>
<dbReference type="OrthoDB" id="3687641at2759"/>
<name>A0A2K1QFW1_9PEZI</name>
<evidence type="ECO:0000256" key="2">
    <source>
        <dbReference type="ARBA" id="ARBA00035112"/>
    </source>
</evidence>